<sequence>MTQPVTKKQVMKLIGKNIVALKKDGTKISGKLLRISGNRLIVQRVSGKKVQTKALIPLVLFDLLAVGTAPYNYGGYGYGGAPYGSGYGYGYGGGGGYGVGGSGYGYSGGYGGVPPIGFF</sequence>
<dbReference type="RefSeq" id="WP_036649366.1">
    <property type="nucleotide sequence ID" value="NZ_JQCR01000002.1"/>
</dbReference>
<organism evidence="1 2">
    <name type="scientific">Paenibacillus wynnii</name>
    <dbReference type="NCBI Taxonomy" id="268407"/>
    <lineage>
        <taxon>Bacteria</taxon>
        <taxon>Bacillati</taxon>
        <taxon>Bacillota</taxon>
        <taxon>Bacilli</taxon>
        <taxon>Bacillales</taxon>
        <taxon>Paenibacillaceae</taxon>
        <taxon>Paenibacillus</taxon>
    </lineage>
</organism>
<reference evidence="1 2" key="2">
    <citation type="submission" date="2014-10" db="EMBL/GenBank/DDBJ databases">
        <title>Comparative genomics of the Paenibacillus odorifer group.</title>
        <authorList>
            <person name="Tsai Y.-C."/>
            <person name="Martin N."/>
            <person name="Korlach J."/>
            <person name="Wiedmann M."/>
        </authorList>
    </citation>
    <scope>NUCLEOTIDE SEQUENCE [LARGE SCALE GENOMIC DNA]</scope>
    <source>
        <strain evidence="1 2">DSM 18334</strain>
    </source>
</reference>
<proteinExistence type="predicted"/>
<dbReference type="STRING" id="268407.PWYN_05945"/>
<comment type="caution">
    <text evidence="1">The sequence shown here is derived from an EMBL/GenBank/DDBJ whole genome shotgun (WGS) entry which is preliminary data.</text>
</comment>
<dbReference type="EMBL" id="JQCR01000002">
    <property type="protein sequence ID" value="KGE18940.1"/>
    <property type="molecule type" value="Genomic_DNA"/>
</dbReference>
<evidence type="ECO:0000313" key="1">
    <source>
        <dbReference type="EMBL" id="KGE18940.1"/>
    </source>
</evidence>
<dbReference type="Proteomes" id="UP000029734">
    <property type="component" value="Unassembled WGS sequence"/>
</dbReference>
<dbReference type="eggNOG" id="ENOG50338JW">
    <property type="taxonomic scope" value="Bacteria"/>
</dbReference>
<keyword evidence="2" id="KW-1185">Reference proteome</keyword>
<dbReference type="OrthoDB" id="2663988at2"/>
<protein>
    <recommendedName>
        <fullName evidence="3">50S ribosomal protein L33</fullName>
    </recommendedName>
</protein>
<accession>A0A098M8R1</accession>
<gene>
    <name evidence="1" type="ORF">PWYN_05945</name>
</gene>
<dbReference type="AlphaFoldDB" id="A0A098M8R1"/>
<evidence type="ECO:0000313" key="2">
    <source>
        <dbReference type="Proteomes" id="UP000029734"/>
    </source>
</evidence>
<evidence type="ECO:0008006" key="3">
    <source>
        <dbReference type="Google" id="ProtNLM"/>
    </source>
</evidence>
<name>A0A098M8R1_9BACL</name>
<reference evidence="1 2" key="1">
    <citation type="submission" date="2014-08" db="EMBL/GenBank/DDBJ databases">
        <authorList>
            <person name="den Bakker H.C."/>
        </authorList>
    </citation>
    <scope>NUCLEOTIDE SEQUENCE [LARGE SCALE GENOMIC DNA]</scope>
    <source>
        <strain evidence="1 2">DSM 18334</strain>
    </source>
</reference>